<keyword evidence="6" id="KW-0223">Dioxygenase</keyword>
<dbReference type="PANTHER" id="PTHR12907">
    <property type="entry name" value="EGL NINE HOMOLOG-RELATED"/>
    <property type="match status" value="1"/>
</dbReference>
<dbReference type="PANTHER" id="PTHR12907:SF26">
    <property type="entry name" value="HIF PROLYL HYDROXYLASE, ISOFORM C"/>
    <property type="match status" value="1"/>
</dbReference>
<evidence type="ECO:0000313" key="15">
    <source>
        <dbReference type="EMBL" id="WAR18974.1"/>
    </source>
</evidence>
<evidence type="ECO:0000259" key="13">
    <source>
        <dbReference type="PROSITE" id="PS50865"/>
    </source>
</evidence>
<keyword evidence="16" id="KW-1185">Reference proteome</keyword>
<evidence type="ECO:0000256" key="9">
    <source>
        <dbReference type="ARBA" id="ARBA00039004"/>
    </source>
</evidence>
<proteinExistence type="predicted"/>
<dbReference type="Pfam" id="PF13640">
    <property type="entry name" value="2OG-FeII_Oxy_3"/>
    <property type="match status" value="1"/>
</dbReference>
<protein>
    <recommendedName>
        <fullName evidence="9">hypoxia-inducible factor-proline dioxygenase</fullName>
        <ecNumber evidence="9">1.14.11.29</ecNumber>
    </recommendedName>
</protein>
<dbReference type="InterPro" id="IPR002893">
    <property type="entry name" value="Znf_MYND"/>
</dbReference>
<dbReference type="PROSITE" id="PS51471">
    <property type="entry name" value="FE2OG_OXY"/>
    <property type="match status" value="1"/>
</dbReference>
<keyword evidence="2" id="KW-0479">Metal-binding</keyword>
<dbReference type="InterPro" id="IPR051559">
    <property type="entry name" value="HIF_prolyl_hydroxylases"/>
</dbReference>
<evidence type="ECO:0000256" key="3">
    <source>
        <dbReference type="ARBA" id="ARBA00022771"/>
    </source>
</evidence>
<dbReference type="InterPro" id="IPR005123">
    <property type="entry name" value="Oxoglu/Fe-dep_dioxygenase_dom"/>
</dbReference>
<name>A0ABY7FC82_MYAAR</name>
<accession>A0ABY7FC82</accession>
<sequence>MADGAAKMECIICHKTAGLKRCGYCKSVFYCSREHQLQDWLGHKPICNKIMLEIDKETNGTASKSKVPKENIHNCNTSDSEATQDNKPSAYETPFDSRPVKNNDFIHLKPNTIVNEIANIAMNTLNHKGYCVIDGLFAKKHLSNAQTDINKCMDSNRFRAGQLNGGRTSGEEDKLVVNAEIRNDKIMWLEGNEEDMPGICRIVSKMDDIITEMNHFLVNKYDISGRTKAMVACYPGNGSYYRRHVDNATQDGRVITCITYLNENWDVEKDGGVLRILPAGSDDYVDVAPLANRMLFFWSDGRNPHEVHPAYRTRYAITIWYMDRTEREMAKRYCKLEKIAKMQGEIDAVTRRLEEAATAAISSLSVQELKAMSTMIAGQPDPDGILAELGIAPSIRGELIKTLNRDAQKLPKQC</sequence>
<dbReference type="Gene3D" id="6.10.140.2220">
    <property type="match status" value="1"/>
</dbReference>
<keyword evidence="3 11" id="KW-0863">Zinc-finger</keyword>
<dbReference type="SUPFAM" id="SSF144232">
    <property type="entry name" value="HIT/MYND zinc finger-like"/>
    <property type="match status" value="1"/>
</dbReference>
<comment type="cofactor">
    <cofactor evidence="1">
        <name>L-ascorbate</name>
        <dbReference type="ChEBI" id="CHEBI:38290"/>
    </cofactor>
</comment>
<reference evidence="15" key="1">
    <citation type="submission" date="2022-11" db="EMBL/GenBank/DDBJ databases">
        <title>Centuries of genome instability and evolution in soft-shell clam transmissible cancer (bioRxiv).</title>
        <authorList>
            <person name="Hart S.F.M."/>
            <person name="Yonemitsu M.A."/>
            <person name="Giersch R.M."/>
            <person name="Beal B.F."/>
            <person name="Arriagada G."/>
            <person name="Davis B.W."/>
            <person name="Ostrander E.A."/>
            <person name="Goff S.P."/>
            <person name="Metzger M.J."/>
        </authorList>
    </citation>
    <scope>NUCLEOTIDE SEQUENCE</scope>
    <source>
        <strain evidence="15">MELC-2E11</strain>
        <tissue evidence="15">Siphon/mantle</tissue>
    </source>
</reference>
<dbReference type="EMBL" id="CP111022">
    <property type="protein sequence ID" value="WAR18974.1"/>
    <property type="molecule type" value="Genomic_DNA"/>
</dbReference>
<feature type="domain" description="MYND-type" evidence="13">
    <location>
        <begin position="10"/>
        <end position="47"/>
    </location>
</feature>
<evidence type="ECO:0000256" key="7">
    <source>
        <dbReference type="ARBA" id="ARBA00023002"/>
    </source>
</evidence>
<evidence type="ECO:0000256" key="11">
    <source>
        <dbReference type="PROSITE-ProRule" id="PRU00134"/>
    </source>
</evidence>
<evidence type="ECO:0000256" key="12">
    <source>
        <dbReference type="SAM" id="MobiDB-lite"/>
    </source>
</evidence>
<dbReference type="SMART" id="SM00702">
    <property type="entry name" value="P4Hc"/>
    <property type="match status" value="1"/>
</dbReference>
<dbReference type="InterPro" id="IPR044862">
    <property type="entry name" value="Pro_4_hyd_alph_FE2OG_OXY"/>
</dbReference>
<evidence type="ECO:0000256" key="5">
    <source>
        <dbReference type="ARBA" id="ARBA00022896"/>
    </source>
</evidence>
<dbReference type="PROSITE" id="PS50865">
    <property type="entry name" value="ZF_MYND_2"/>
    <property type="match status" value="1"/>
</dbReference>
<evidence type="ECO:0000259" key="14">
    <source>
        <dbReference type="PROSITE" id="PS51471"/>
    </source>
</evidence>
<dbReference type="SUPFAM" id="SSF51197">
    <property type="entry name" value="Clavaminate synthase-like"/>
    <property type="match status" value="1"/>
</dbReference>
<keyword evidence="8" id="KW-0408">Iron</keyword>
<gene>
    <name evidence="15" type="ORF">MAR_000812</name>
</gene>
<evidence type="ECO:0000313" key="16">
    <source>
        <dbReference type="Proteomes" id="UP001164746"/>
    </source>
</evidence>
<dbReference type="PROSITE" id="PS01360">
    <property type="entry name" value="ZF_MYND_1"/>
    <property type="match status" value="1"/>
</dbReference>
<feature type="compositionally biased region" description="Polar residues" evidence="12">
    <location>
        <begin position="73"/>
        <end position="87"/>
    </location>
</feature>
<keyword evidence="7" id="KW-0560">Oxidoreductase</keyword>
<keyword evidence="4" id="KW-0862">Zinc</keyword>
<keyword evidence="5" id="KW-0847">Vitamin C</keyword>
<feature type="region of interest" description="Disordered" evidence="12">
    <location>
        <begin position="60"/>
        <end position="96"/>
    </location>
</feature>
<dbReference type="Proteomes" id="UP001164746">
    <property type="component" value="Chromosome 11"/>
</dbReference>
<evidence type="ECO:0000256" key="10">
    <source>
        <dbReference type="ARBA" id="ARBA00049134"/>
    </source>
</evidence>
<evidence type="ECO:0000256" key="6">
    <source>
        <dbReference type="ARBA" id="ARBA00022964"/>
    </source>
</evidence>
<organism evidence="15 16">
    <name type="scientific">Mya arenaria</name>
    <name type="common">Soft-shell clam</name>
    <dbReference type="NCBI Taxonomy" id="6604"/>
    <lineage>
        <taxon>Eukaryota</taxon>
        <taxon>Metazoa</taxon>
        <taxon>Spiralia</taxon>
        <taxon>Lophotrochozoa</taxon>
        <taxon>Mollusca</taxon>
        <taxon>Bivalvia</taxon>
        <taxon>Autobranchia</taxon>
        <taxon>Heteroconchia</taxon>
        <taxon>Euheterodonta</taxon>
        <taxon>Imparidentia</taxon>
        <taxon>Neoheterodontei</taxon>
        <taxon>Myida</taxon>
        <taxon>Myoidea</taxon>
        <taxon>Myidae</taxon>
        <taxon>Mya</taxon>
    </lineage>
</organism>
<evidence type="ECO:0000256" key="2">
    <source>
        <dbReference type="ARBA" id="ARBA00022723"/>
    </source>
</evidence>
<dbReference type="EC" id="1.14.11.29" evidence="9"/>
<dbReference type="InterPro" id="IPR006620">
    <property type="entry name" value="Pro_4_hyd_alph"/>
</dbReference>
<feature type="domain" description="Fe2OG dioxygenase" evidence="14">
    <location>
        <begin position="225"/>
        <end position="323"/>
    </location>
</feature>
<dbReference type="Gene3D" id="2.60.120.620">
    <property type="entry name" value="q2cbj1_9rhob like domain"/>
    <property type="match status" value="1"/>
</dbReference>
<comment type="catalytic activity">
    <reaction evidence="10">
        <text>L-prolyl-[hypoxia-inducible factor alpha subunit] + 2-oxoglutarate + O2 = trans-4-hydroxy-L-prolyl-[hypoxia-inducible factor alpha subunit] + succinate + CO2</text>
        <dbReference type="Rhea" id="RHEA:48400"/>
        <dbReference type="Rhea" id="RHEA-COMP:12093"/>
        <dbReference type="Rhea" id="RHEA-COMP:12094"/>
        <dbReference type="ChEBI" id="CHEBI:15379"/>
        <dbReference type="ChEBI" id="CHEBI:16526"/>
        <dbReference type="ChEBI" id="CHEBI:16810"/>
        <dbReference type="ChEBI" id="CHEBI:30031"/>
        <dbReference type="ChEBI" id="CHEBI:50342"/>
        <dbReference type="ChEBI" id="CHEBI:61965"/>
        <dbReference type="EC" id="1.14.11.29"/>
    </reaction>
</comment>
<dbReference type="Pfam" id="PF01753">
    <property type="entry name" value="zf-MYND"/>
    <property type="match status" value="1"/>
</dbReference>
<evidence type="ECO:0000256" key="1">
    <source>
        <dbReference type="ARBA" id="ARBA00001961"/>
    </source>
</evidence>
<evidence type="ECO:0000256" key="4">
    <source>
        <dbReference type="ARBA" id="ARBA00022833"/>
    </source>
</evidence>
<evidence type="ECO:0000256" key="8">
    <source>
        <dbReference type="ARBA" id="ARBA00023004"/>
    </source>
</evidence>